<comment type="caution">
    <text evidence="14">The sequence shown here is derived from an EMBL/GenBank/DDBJ whole genome shotgun (WGS) entry which is preliminary data.</text>
</comment>
<evidence type="ECO:0000256" key="12">
    <source>
        <dbReference type="ARBA" id="ARBA00048647"/>
    </source>
</evidence>
<dbReference type="CDD" id="cd11298">
    <property type="entry name" value="O-FucT-2"/>
    <property type="match status" value="1"/>
</dbReference>
<evidence type="ECO:0000256" key="9">
    <source>
        <dbReference type="ARBA" id="ARBA00026232"/>
    </source>
</evidence>
<keyword evidence="6" id="KW-0294">Fucose metabolism</keyword>
<evidence type="ECO:0000256" key="3">
    <source>
        <dbReference type="ARBA" id="ARBA00012196"/>
    </source>
</evidence>
<comment type="catalytic activity">
    <reaction evidence="12">
        <text>L-seryl-[protein] + GDP-beta-L-fucose = 3-O-(alpha-L-fucosyl)-L-seryl-[protein] + GDP + H(+)</text>
        <dbReference type="Rhea" id="RHEA:63644"/>
        <dbReference type="Rhea" id="RHEA-COMP:9863"/>
        <dbReference type="Rhea" id="RHEA-COMP:17914"/>
        <dbReference type="ChEBI" id="CHEBI:15378"/>
        <dbReference type="ChEBI" id="CHEBI:29999"/>
        <dbReference type="ChEBI" id="CHEBI:57273"/>
        <dbReference type="ChEBI" id="CHEBI:58189"/>
        <dbReference type="ChEBI" id="CHEBI:189632"/>
        <dbReference type="EC" id="2.4.1.221"/>
    </reaction>
    <physiologicalReaction direction="left-to-right" evidence="12">
        <dbReference type="Rhea" id="RHEA:63645"/>
    </physiologicalReaction>
</comment>
<gene>
    <name evidence="14" type="ORF">PEVE_00003058</name>
</gene>
<evidence type="ECO:0000313" key="14">
    <source>
        <dbReference type="EMBL" id="CAH3158988.1"/>
    </source>
</evidence>
<evidence type="ECO:0000256" key="5">
    <source>
        <dbReference type="ARBA" id="ARBA00022824"/>
    </source>
</evidence>
<dbReference type="PANTHER" id="PTHR13398:SF0">
    <property type="entry name" value="GDP-FUCOSE PROTEIN O-FUCOSYLTRANSFERASE 2"/>
    <property type="match status" value="1"/>
</dbReference>
<keyword evidence="5" id="KW-0256">Endoplasmic reticulum</keyword>
<accession>A0ABN8QAM0</accession>
<comment type="catalytic activity">
    <reaction evidence="11">
        <text>L-threonyl-[protein] + GDP-beta-L-fucose = 3-O-(alpha-L-fucosyl)-L-threonyl-[protein] + GDP + H(+)</text>
        <dbReference type="Rhea" id="RHEA:70491"/>
        <dbReference type="Rhea" id="RHEA-COMP:11060"/>
        <dbReference type="Rhea" id="RHEA-COMP:17915"/>
        <dbReference type="ChEBI" id="CHEBI:15378"/>
        <dbReference type="ChEBI" id="CHEBI:30013"/>
        <dbReference type="ChEBI" id="CHEBI:57273"/>
        <dbReference type="ChEBI" id="CHEBI:58189"/>
        <dbReference type="ChEBI" id="CHEBI:189631"/>
        <dbReference type="EC" id="2.4.1.221"/>
    </reaction>
    <physiologicalReaction direction="left-to-right" evidence="11">
        <dbReference type="Rhea" id="RHEA:70492"/>
    </physiologicalReaction>
</comment>
<keyword evidence="7" id="KW-0119">Carbohydrate metabolism</keyword>
<dbReference type="Gene3D" id="3.40.50.11340">
    <property type="match status" value="1"/>
</dbReference>
<evidence type="ECO:0000256" key="13">
    <source>
        <dbReference type="SAM" id="SignalP"/>
    </source>
</evidence>
<evidence type="ECO:0000256" key="4">
    <source>
        <dbReference type="ARBA" id="ARBA00022679"/>
    </source>
</evidence>
<proteinExistence type="inferred from homology"/>
<dbReference type="InterPro" id="IPR045130">
    <property type="entry name" value="OFUT2-like"/>
</dbReference>
<evidence type="ECO:0000313" key="15">
    <source>
        <dbReference type="Proteomes" id="UP001159427"/>
    </source>
</evidence>
<organism evidence="14 15">
    <name type="scientific">Porites evermanni</name>
    <dbReference type="NCBI Taxonomy" id="104178"/>
    <lineage>
        <taxon>Eukaryota</taxon>
        <taxon>Metazoa</taxon>
        <taxon>Cnidaria</taxon>
        <taxon>Anthozoa</taxon>
        <taxon>Hexacorallia</taxon>
        <taxon>Scleractinia</taxon>
        <taxon>Fungiina</taxon>
        <taxon>Poritidae</taxon>
        <taxon>Porites</taxon>
    </lineage>
</organism>
<evidence type="ECO:0000256" key="2">
    <source>
        <dbReference type="ARBA" id="ARBA00004922"/>
    </source>
</evidence>
<feature type="signal peptide" evidence="13">
    <location>
        <begin position="1"/>
        <end position="23"/>
    </location>
</feature>
<dbReference type="EC" id="2.4.1.221" evidence="3"/>
<keyword evidence="13" id="KW-0732">Signal</keyword>
<evidence type="ECO:0000256" key="1">
    <source>
        <dbReference type="ARBA" id="ARBA00004240"/>
    </source>
</evidence>
<comment type="subcellular location">
    <subcellularLocation>
        <location evidence="1">Endoplasmic reticulum</location>
    </subcellularLocation>
</comment>
<dbReference type="Gene3D" id="3.40.50.11350">
    <property type="match status" value="1"/>
</dbReference>
<evidence type="ECO:0000256" key="11">
    <source>
        <dbReference type="ARBA" id="ARBA00047273"/>
    </source>
</evidence>
<comment type="similarity">
    <text evidence="8">Belongs to the glycosyltransferase 68 family.</text>
</comment>
<comment type="pathway">
    <text evidence="2">Protein modification; protein glycosylation.</text>
</comment>
<reference evidence="14 15" key="1">
    <citation type="submission" date="2022-05" db="EMBL/GenBank/DDBJ databases">
        <authorList>
            <consortium name="Genoscope - CEA"/>
            <person name="William W."/>
        </authorList>
    </citation>
    <scope>NUCLEOTIDE SEQUENCE [LARGE SCALE GENOMIC DNA]</scope>
</reference>
<evidence type="ECO:0000256" key="8">
    <source>
        <dbReference type="ARBA" id="ARBA00025803"/>
    </source>
</evidence>
<dbReference type="EMBL" id="CALNXI010001181">
    <property type="protein sequence ID" value="CAH3158988.1"/>
    <property type="molecule type" value="Genomic_DNA"/>
</dbReference>
<keyword evidence="15" id="KW-1185">Reference proteome</keyword>
<dbReference type="InterPro" id="IPR019378">
    <property type="entry name" value="GDP-Fuc_O-FucTrfase"/>
</dbReference>
<name>A0ABN8QAM0_9CNID</name>
<dbReference type="PANTHER" id="PTHR13398">
    <property type="entry name" value="GDP-FUCOSE PROTEIN O-FUCOSYLTRANSFERASE 2"/>
    <property type="match status" value="1"/>
</dbReference>
<evidence type="ECO:0000256" key="6">
    <source>
        <dbReference type="ARBA" id="ARBA00023253"/>
    </source>
</evidence>
<feature type="chain" id="PRO_5045194016" description="GDP-fucose protein O-fucosyltransferase 2" evidence="13">
    <location>
        <begin position="24"/>
        <end position="442"/>
    </location>
</feature>
<keyword evidence="4" id="KW-0808">Transferase</keyword>
<dbReference type="Pfam" id="PF10250">
    <property type="entry name" value="O-FucT"/>
    <property type="match status" value="1"/>
</dbReference>
<sequence length="442" mass="51383">MSAGWKVLAFFIAPITIASVVVSKDVDDESVAFDTSSQHGLNVDSFQVALNETKLDKRYLIHDVDPAEGFNLRRDVYVRVANMMKLLREKQNWVLVVPPWRKLDHWRLPIEQNALPWRTFFDLESLNRYVPVIEFEDFVKETGESGIDEILYLQEYAEGWEDGHWEEKVDDRDCIDRPVYYKDQDGFYRGYFWGMDNVFARKFKCVSVQGTSAILVSLLEKTKSRSVFVDRFDEVSHIVYGQKDFWEARRSQVFAKHLTAEGDTFRKEILKSEDNKDGTVMYEDWTKNHKKEGSATGGPYLAVHLRRTDFLYAHPDGVPSLDNAIKQIKEILDKQKLDMVFLATDADKEEIDYLKNKLPLVKYDAPKKILQKYGDGGVAIIDQWICAHAKYFVGTRESTFSFRIHEERDILGFHGDQTFNCLCGDKELGKCEQPSKWRVEVY</sequence>
<dbReference type="Proteomes" id="UP001159427">
    <property type="component" value="Unassembled WGS sequence"/>
</dbReference>
<protein>
    <recommendedName>
        <fullName evidence="9">GDP-fucose protein O-fucosyltransferase 2</fullName>
        <ecNumber evidence="3">2.4.1.221</ecNumber>
    </recommendedName>
    <alternativeName>
        <fullName evidence="10">Peptide-O-fucosyltransferase 2</fullName>
    </alternativeName>
</protein>
<evidence type="ECO:0000256" key="10">
    <source>
        <dbReference type="ARBA" id="ARBA00033083"/>
    </source>
</evidence>
<evidence type="ECO:0000256" key="7">
    <source>
        <dbReference type="ARBA" id="ARBA00023277"/>
    </source>
</evidence>